<name>I6T925_9CYAN</name>
<dbReference type="AlphaFoldDB" id="I6T925"/>
<dbReference type="EMBL" id="JN585763">
    <property type="protein sequence ID" value="AFM92586.1"/>
    <property type="molecule type" value="Genomic_DNA"/>
</dbReference>
<sequence length="114" mass="13115">MNIKKNRQRIREIRQITGLGPTHFADLIRVAQLIYDPGGGVSGKVIQVNWLDFGIPEAVARNLRSLGKTYQYESPHVDLDLVWDQLTPETRSWFIAHKSVLWQIEESFPALDED</sequence>
<proteinExistence type="predicted"/>
<accession>I6T925</accession>
<protein>
    <submittedName>
        <fullName evidence="1">Uncharacterized protein</fullName>
    </submittedName>
</protein>
<evidence type="ECO:0000313" key="1">
    <source>
        <dbReference type="EMBL" id="AFM92586.1"/>
    </source>
</evidence>
<organism evidence="1">
    <name type="scientific">Acaryochloris sp. HICR111A</name>
    <dbReference type="NCBI Taxonomy" id="576912"/>
    <lineage>
        <taxon>Bacteria</taxon>
        <taxon>Bacillati</taxon>
        <taxon>Cyanobacteriota</taxon>
        <taxon>Cyanophyceae</taxon>
        <taxon>Acaryochloridales</taxon>
        <taxon>Acaryochloridaceae</taxon>
        <taxon>Acaryochloris</taxon>
    </lineage>
</organism>
<reference evidence="1" key="1">
    <citation type="journal article" date="2012" name="ISME J.">
        <title>Dinitrogen fixation in a unicellular chlorophyll d-containing cyanobacterium.</title>
        <authorList>
            <person name="Pfreundt U."/>
            <person name="Stal L.J."/>
            <person name="Voss B."/>
            <person name="Hess W.R."/>
        </authorList>
    </citation>
    <scope>NUCLEOTIDE SEQUENCE</scope>
    <source>
        <strain evidence="1">HICR111A</strain>
    </source>
</reference>